<evidence type="ECO:0000256" key="13">
    <source>
        <dbReference type="ARBA" id="ARBA00022989"/>
    </source>
</evidence>
<protein>
    <recommendedName>
        <fullName evidence="5 16">Cellulose synthase catalytic subunit [UDP-forming]</fullName>
        <ecNumber evidence="4 16">2.4.1.12</ecNumber>
    </recommendedName>
</protein>
<dbReference type="GO" id="GO:0030244">
    <property type="term" value="P:cellulose biosynthetic process"/>
    <property type="evidence" value="ECO:0007669"/>
    <property type="project" value="UniProtKB-KW"/>
</dbReference>
<dbReference type="SUPFAM" id="SSF53448">
    <property type="entry name" value="Nucleotide-diphospho-sugar transferases"/>
    <property type="match status" value="1"/>
</dbReference>
<feature type="transmembrane region" description="Helical" evidence="16">
    <location>
        <begin position="532"/>
        <end position="558"/>
    </location>
</feature>
<evidence type="ECO:0000256" key="15">
    <source>
        <dbReference type="ARBA" id="ARBA00048682"/>
    </source>
</evidence>
<accession>A0A3S3RGH6</accession>
<keyword evidence="7 16" id="KW-0997">Cell inner membrane</keyword>
<comment type="caution">
    <text evidence="19">The sequence shown here is derived from an EMBL/GenBank/DDBJ whole genome shotgun (WGS) entry which is preliminary data.</text>
</comment>
<dbReference type="GO" id="GO:0005886">
    <property type="term" value="C:plasma membrane"/>
    <property type="evidence" value="ECO:0007669"/>
    <property type="project" value="UniProtKB-SubCell"/>
</dbReference>
<dbReference type="Pfam" id="PF03552">
    <property type="entry name" value="Cellulose_synt"/>
    <property type="match status" value="1"/>
</dbReference>
<dbReference type="InterPro" id="IPR009875">
    <property type="entry name" value="PilZ_domain"/>
</dbReference>
<evidence type="ECO:0000313" key="19">
    <source>
        <dbReference type="EMBL" id="RWX54732.1"/>
    </source>
</evidence>
<feature type="transmembrane region" description="Helical" evidence="16">
    <location>
        <begin position="163"/>
        <end position="181"/>
    </location>
</feature>
<keyword evidence="12 16" id="KW-0135">Cellulose biosynthesis</keyword>
<evidence type="ECO:0000256" key="16">
    <source>
        <dbReference type="RuleBase" id="RU365020"/>
    </source>
</evidence>
<dbReference type="Gene3D" id="3.90.550.10">
    <property type="entry name" value="Spore Coat Polysaccharide Biosynthesis Protein SpsA, Chain A"/>
    <property type="match status" value="1"/>
</dbReference>
<feature type="transmembrane region" description="Helical" evidence="16">
    <location>
        <begin position="679"/>
        <end position="700"/>
    </location>
</feature>
<dbReference type="InterPro" id="IPR003919">
    <property type="entry name" value="Cell_synth_A"/>
</dbReference>
<feature type="domain" description="PilZ" evidence="18">
    <location>
        <begin position="704"/>
        <end position="800"/>
    </location>
</feature>
<feature type="transmembrane region" description="Helical" evidence="16">
    <location>
        <begin position="564"/>
        <end position="585"/>
    </location>
</feature>
<dbReference type="InterPro" id="IPR005150">
    <property type="entry name" value="Cellulose_synth"/>
</dbReference>
<dbReference type="OrthoDB" id="9806824at2"/>
<comment type="function">
    <text evidence="16">Catalytic subunit of cellulose synthase. It polymerizes uridine 5'-diphosphate glucose to cellulose.</text>
</comment>
<evidence type="ECO:0000256" key="7">
    <source>
        <dbReference type="ARBA" id="ARBA00022519"/>
    </source>
</evidence>
<dbReference type="InterPro" id="IPR029044">
    <property type="entry name" value="Nucleotide-diphossugar_trans"/>
</dbReference>
<dbReference type="PANTHER" id="PTHR43867:SF2">
    <property type="entry name" value="CELLULOSE SYNTHASE CATALYTIC SUBUNIT A [UDP-FORMING]"/>
    <property type="match status" value="1"/>
</dbReference>
<name>A0A3S3RGH6_9GAMM</name>
<dbReference type="Pfam" id="PF07238">
    <property type="entry name" value="PilZ"/>
    <property type="match status" value="1"/>
</dbReference>
<evidence type="ECO:0000256" key="11">
    <source>
        <dbReference type="ARBA" id="ARBA00022692"/>
    </source>
</evidence>
<dbReference type="SUPFAM" id="SSF141371">
    <property type="entry name" value="PilZ domain-like"/>
    <property type="match status" value="1"/>
</dbReference>
<dbReference type="CDD" id="cd06421">
    <property type="entry name" value="CESA_CelA_like"/>
    <property type="match status" value="1"/>
</dbReference>
<comment type="catalytic activity">
    <reaction evidence="15 16">
        <text>[(1-&gt;4)-beta-D-glucosyl](n) + UDP-alpha-D-glucose = [(1-&gt;4)-beta-D-glucosyl](n+1) + UDP + H(+)</text>
        <dbReference type="Rhea" id="RHEA:19929"/>
        <dbReference type="Rhea" id="RHEA-COMP:10033"/>
        <dbReference type="Rhea" id="RHEA-COMP:10034"/>
        <dbReference type="ChEBI" id="CHEBI:15378"/>
        <dbReference type="ChEBI" id="CHEBI:18246"/>
        <dbReference type="ChEBI" id="CHEBI:58223"/>
        <dbReference type="ChEBI" id="CHEBI:58885"/>
        <dbReference type="EC" id="2.4.1.12"/>
    </reaction>
</comment>
<evidence type="ECO:0000256" key="4">
    <source>
        <dbReference type="ARBA" id="ARBA00012539"/>
    </source>
</evidence>
<dbReference type="PANTHER" id="PTHR43867">
    <property type="entry name" value="CELLULOSE SYNTHASE CATALYTIC SUBUNIT A [UDP-FORMING]"/>
    <property type="match status" value="1"/>
</dbReference>
<sequence length="875" mass="100051">MFSFITGKLFNPLVIEDFYRHLSLYTGSESPSVLGKLVLFIWFCLCSFVLRPTIFGIQTWTLPLSLFPHVNFLRPKLLDSLRCLIQALWLLSIKQRRPNRDSVQNGSRQGTIRNFVWIGFRRLLGLPMSSVHSAIDWIERLAEKKTEKTSSNCKSARLDMSKILLTVLIGLLSLLCLSVPFGWQAQVIFVLLLWSMAMLIRRLPGRVPNLLLIILSVTVSCRYIWWRYTSTLNWDDSVDLSLGIILLMAESYSWLVLILGYFQNVWPLKRKPIPLPKDVSQWPTIDLMIPTYNENLDVIKTTVLAALGVDWPKHKLNIYILDDGKRDEFKAYAKEVGVHYIRRPTNEYAKAGNLNYALKHSQGEYIAIFDCDHVPTRAFFQITMGGFLKDDKLALVQTPHHFFSPDPFERNLANFRDVPSEGNLFYGLVQDGNDMWDATFFCGSCAVLRRSALEEIGGVAVETVTEDAHTFLKLHRLGYRSAYLRQPVSAGLATESLSAHVGQRIRWARGMAQIFRLDNPLMGKGLKWPQRLCYLNAMLHFLSGIPRIIFLVAPLAFLVFQSHIIYAPALVIVLYVFPHMVHASLTNSRIQGKYRHSFWGEVYETVLAWYIARPTTVALFAPEKGKFNVTEKGGLIEQAHFDWNISKPYLVLIGMNVIGVSFGVYRLSWGPADEMATTALNLLWTFYNLFILGGAIAVAAEAKQVRRNHRIEVDIPAVVRMHTGHLYPITMVDFSLGGLRVKAADNSIFDGQSEVEVTLRRSSEDITFKCRVMYREESSVGLQLNAMTTKQEIDYVQCTFARADNWLIWKQQYEVDQPMNSFKSVLLVGIKGYERLLENSPRAVNKVYHAIRTFISVLFGYVSSFRPRFVQLKDY</sequence>
<evidence type="ECO:0000256" key="2">
    <source>
        <dbReference type="ARBA" id="ARBA00005186"/>
    </source>
</evidence>
<proteinExistence type="inferred from homology"/>
<dbReference type="NCBIfam" id="NF008558">
    <property type="entry name" value="PRK11498.1"/>
    <property type="match status" value="1"/>
</dbReference>
<feature type="transmembrane region" description="Helical" evidence="16">
    <location>
        <begin position="649"/>
        <end position="667"/>
    </location>
</feature>
<dbReference type="GO" id="GO:0006011">
    <property type="term" value="P:UDP-alpha-D-glucose metabolic process"/>
    <property type="evidence" value="ECO:0007669"/>
    <property type="project" value="InterPro"/>
</dbReference>
<evidence type="ECO:0000256" key="6">
    <source>
        <dbReference type="ARBA" id="ARBA00022475"/>
    </source>
</evidence>
<keyword evidence="8 16" id="KW-0973">c-di-GMP</keyword>
<dbReference type="Proteomes" id="UP000287563">
    <property type="component" value="Unassembled WGS sequence"/>
</dbReference>
<dbReference type="RefSeq" id="WP_128784358.1">
    <property type="nucleotide sequence ID" value="NZ_RJLM01000005.1"/>
</dbReference>
<comment type="similarity">
    <text evidence="3">Belongs to the glycosyltransferase 2 family.</text>
</comment>
<dbReference type="UniPathway" id="UPA00694"/>
<evidence type="ECO:0000256" key="14">
    <source>
        <dbReference type="ARBA" id="ARBA00023136"/>
    </source>
</evidence>
<dbReference type="InterPro" id="IPR050321">
    <property type="entry name" value="Glycosyltr_2/OpgH_subfam"/>
</dbReference>
<evidence type="ECO:0000256" key="5">
    <source>
        <dbReference type="ARBA" id="ARBA00018714"/>
    </source>
</evidence>
<evidence type="ECO:0000259" key="17">
    <source>
        <dbReference type="Pfam" id="PF00535"/>
    </source>
</evidence>
<comment type="pathway">
    <text evidence="2 16">Glycan metabolism; bacterial cellulose biosynthesis.</text>
</comment>
<evidence type="ECO:0000256" key="10">
    <source>
        <dbReference type="ARBA" id="ARBA00022679"/>
    </source>
</evidence>
<evidence type="ECO:0000313" key="20">
    <source>
        <dbReference type="Proteomes" id="UP000287563"/>
    </source>
</evidence>
<dbReference type="Gene3D" id="2.40.10.220">
    <property type="entry name" value="predicted glycosyltransferase like domains"/>
    <property type="match status" value="1"/>
</dbReference>
<dbReference type="InterPro" id="IPR001173">
    <property type="entry name" value="Glyco_trans_2-like"/>
</dbReference>
<keyword evidence="11 16" id="KW-0812">Transmembrane</keyword>
<comment type="subcellular location">
    <subcellularLocation>
        <location evidence="1">Cell inner membrane</location>
        <topology evidence="1">Multi-pass membrane protein</topology>
    </subcellularLocation>
</comment>
<keyword evidence="9 16" id="KW-0328">Glycosyltransferase</keyword>
<keyword evidence="14 16" id="KW-0472">Membrane</keyword>
<keyword evidence="20" id="KW-1185">Reference proteome</keyword>
<dbReference type="FunFam" id="3.90.550.10:FF:000061">
    <property type="entry name" value="Cellulose synthase catalytic subunit [UDP-forming]"/>
    <property type="match status" value="1"/>
</dbReference>
<evidence type="ECO:0000256" key="12">
    <source>
        <dbReference type="ARBA" id="ARBA00022916"/>
    </source>
</evidence>
<dbReference type="GO" id="GO:0035438">
    <property type="term" value="F:cyclic-di-GMP binding"/>
    <property type="evidence" value="ECO:0007669"/>
    <property type="project" value="InterPro"/>
</dbReference>
<dbReference type="PRINTS" id="PR01439">
    <property type="entry name" value="CELLSNTHASEA"/>
</dbReference>
<reference evidence="19 20" key="1">
    <citation type="submission" date="2018-11" db="EMBL/GenBank/DDBJ databases">
        <title>Photobacterium sp. BEI247 sp. nov., a marine bacterium isolated from Yongle Blue Hole in the South China Sea.</title>
        <authorList>
            <person name="Wang X."/>
        </authorList>
    </citation>
    <scope>NUCLEOTIDE SEQUENCE [LARGE SCALE GENOMIC DNA]</scope>
    <source>
        <strain evidence="20">BEI247</strain>
    </source>
</reference>
<feature type="transmembrane region" description="Helical" evidence="16">
    <location>
        <begin position="240"/>
        <end position="262"/>
    </location>
</feature>
<dbReference type="GO" id="GO:0016760">
    <property type="term" value="F:cellulose synthase (UDP-forming) activity"/>
    <property type="evidence" value="ECO:0007669"/>
    <property type="project" value="UniProtKB-EC"/>
</dbReference>
<keyword evidence="13 16" id="KW-1133">Transmembrane helix</keyword>
<keyword evidence="6 16" id="KW-1003">Cell membrane</keyword>
<evidence type="ECO:0000256" key="3">
    <source>
        <dbReference type="ARBA" id="ARBA00006739"/>
    </source>
</evidence>
<keyword evidence="10 16" id="KW-0808">Transferase</keyword>
<feature type="domain" description="Glycosyltransferase 2-like" evidence="17">
    <location>
        <begin position="288"/>
        <end position="457"/>
    </location>
</feature>
<evidence type="ECO:0000256" key="1">
    <source>
        <dbReference type="ARBA" id="ARBA00004429"/>
    </source>
</evidence>
<gene>
    <name evidence="19" type="ORF">EDI28_13335</name>
</gene>
<dbReference type="EMBL" id="RJLM01000005">
    <property type="protein sequence ID" value="RWX54732.1"/>
    <property type="molecule type" value="Genomic_DNA"/>
</dbReference>
<dbReference type="NCBIfam" id="TIGR03030">
    <property type="entry name" value="CelA"/>
    <property type="match status" value="1"/>
</dbReference>
<organism evidence="19 20">
    <name type="scientific">Photobacterium chitinilyticum</name>
    <dbReference type="NCBI Taxonomy" id="2485123"/>
    <lineage>
        <taxon>Bacteria</taxon>
        <taxon>Pseudomonadati</taxon>
        <taxon>Pseudomonadota</taxon>
        <taxon>Gammaproteobacteria</taxon>
        <taxon>Vibrionales</taxon>
        <taxon>Vibrionaceae</taxon>
        <taxon>Photobacterium</taxon>
    </lineage>
</organism>
<dbReference type="AlphaFoldDB" id="A0A3S3RGH6"/>
<comment type="cofactor">
    <cofactor evidence="16">
        <name>Mg(2+)</name>
        <dbReference type="ChEBI" id="CHEBI:18420"/>
    </cofactor>
</comment>
<feature type="transmembrane region" description="Helical" evidence="16">
    <location>
        <begin position="210"/>
        <end position="228"/>
    </location>
</feature>
<dbReference type="EC" id="2.4.1.12" evidence="4 16"/>
<evidence type="ECO:0000259" key="18">
    <source>
        <dbReference type="Pfam" id="PF07238"/>
    </source>
</evidence>
<dbReference type="Pfam" id="PF00535">
    <property type="entry name" value="Glycos_transf_2"/>
    <property type="match status" value="1"/>
</dbReference>
<evidence type="ECO:0000256" key="8">
    <source>
        <dbReference type="ARBA" id="ARBA00022636"/>
    </source>
</evidence>
<evidence type="ECO:0000256" key="9">
    <source>
        <dbReference type="ARBA" id="ARBA00022676"/>
    </source>
</evidence>